<keyword evidence="2" id="KW-0597">Phosphoprotein</keyword>
<keyword evidence="1 3" id="KW-0238">DNA-binding</keyword>
<evidence type="ECO:0000256" key="1">
    <source>
        <dbReference type="ARBA" id="ARBA00023125"/>
    </source>
</evidence>
<feature type="domain" description="Response regulatory" evidence="4">
    <location>
        <begin position="2"/>
        <end position="117"/>
    </location>
</feature>
<evidence type="ECO:0000313" key="7">
    <source>
        <dbReference type="Proteomes" id="UP001055102"/>
    </source>
</evidence>
<dbReference type="RefSeq" id="WP_238275689.1">
    <property type="nucleotide sequence ID" value="NZ_BPQR01000035.1"/>
</dbReference>
<evidence type="ECO:0000256" key="3">
    <source>
        <dbReference type="PROSITE-ProRule" id="PRU01091"/>
    </source>
</evidence>
<dbReference type="Gene3D" id="1.10.10.10">
    <property type="entry name" value="Winged helix-like DNA-binding domain superfamily/Winged helix DNA-binding domain"/>
    <property type="match status" value="1"/>
</dbReference>
<dbReference type="PANTHER" id="PTHR48111:SF36">
    <property type="entry name" value="TRANSCRIPTIONAL REGULATORY PROTEIN CUTR"/>
    <property type="match status" value="1"/>
</dbReference>
<dbReference type="SMART" id="SM00448">
    <property type="entry name" value="REC"/>
    <property type="match status" value="1"/>
</dbReference>
<name>A0ABQ4SUA5_9HYPH</name>
<dbReference type="Pfam" id="PF00072">
    <property type="entry name" value="Response_reg"/>
    <property type="match status" value="1"/>
</dbReference>
<dbReference type="InterPro" id="IPR001867">
    <property type="entry name" value="OmpR/PhoB-type_DNA-bd"/>
</dbReference>
<dbReference type="PROSITE" id="PS50110">
    <property type="entry name" value="RESPONSE_REGULATORY"/>
    <property type="match status" value="1"/>
</dbReference>
<feature type="DNA-binding region" description="OmpR/PhoB-type" evidence="3">
    <location>
        <begin position="125"/>
        <end position="223"/>
    </location>
</feature>
<evidence type="ECO:0000259" key="4">
    <source>
        <dbReference type="PROSITE" id="PS50110"/>
    </source>
</evidence>
<dbReference type="Gene3D" id="3.40.50.2300">
    <property type="match status" value="1"/>
</dbReference>
<gene>
    <name evidence="6" type="primary">rssB_1</name>
    <name evidence="6" type="ORF">AOPFMNJM_2119</name>
</gene>
<comment type="caution">
    <text evidence="6">The sequence shown here is derived from an EMBL/GenBank/DDBJ whole genome shotgun (WGS) entry which is preliminary data.</text>
</comment>
<dbReference type="InterPro" id="IPR001789">
    <property type="entry name" value="Sig_transdc_resp-reg_receiver"/>
</dbReference>
<evidence type="ECO:0000313" key="6">
    <source>
        <dbReference type="EMBL" id="GJE06797.1"/>
    </source>
</evidence>
<dbReference type="SMART" id="SM00862">
    <property type="entry name" value="Trans_reg_C"/>
    <property type="match status" value="1"/>
</dbReference>
<feature type="modified residue" description="4-aspartylphosphate" evidence="2">
    <location>
        <position position="51"/>
    </location>
</feature>
<evidence type="ECO:0000256" key="2">
    <source>
        <dbReference type="PROSITE-ProRule" id="PRU00169"/>
    </source>
</evidence>
<dbReference type="PROSITE" id="PS51755">
    <property type="entry name" value="OMPR_PHOB"/>
    <property type="match status" value="1"/>
</dbReference>
<dbReference type="InterPro" id="IPR036388">
    <property type="entry name" value="WH-like_DNA-bd_sf"/>
</dbReference>
<dbReference type="Gene3D" id="6.10.250.690">
    <property type="match status" value="1"/>
</dbReference>
<dbReference type="EMBL" id="BPQR01000035">
    <property type="protein sequence ID" value="GJE06797.1"/>
    <property type="molecule type" value="Genomic_DNA"/>
</dbReference>
<evidence type="ECO:0000259" key="5">
    <source>
        <dbReference type="PROSITE" id="PS51755"/>
    </source>
</evidence>
<reference evidence="6" key="2">
    <citation type="submission" date="2021-08" db="EMBL/GenBank/DDBJ databases">
        <authorList>
            <person name="Tani A."/>
            <person name="Ola A."/>
            <person name="Ogura Y."/>
            <person name="Katsura K."/>
            <person name="Hayashi T."/>
        </authorList>
    </citation>
    <scope>NUCLEOTIDE SEQUENCE</scope>
    <source>
        <strain evidence="6">LMG 23639</strain>
    </source>
</reference>
<proteinExistence type="predicted"/>
<accession>A0ABQ4SUA5</accession>
<dbReference type="InterPro" id="IPR039420">
    <property type="entry name" value="WalR-like"/>
</dbReference>
<dbReference type="Pfam" id="PF00486">
    <property type="entry name" value="Trans_reg_C"/>
    <property type="match status" value="1"/>
</dbReference>
<protein>
    <submittedName>
        <fullName evidence="6">Regulator of RpoS</fullName>
    </submittedName>
</protein>
<keyword evidence="7" id="KW-1185">Reference proteome</keyword>
<dbReference type="PANTHER" id="PTHR48111">
    <property type="entry name" value="REGULATOR OF RPOS"/>
    <property type="match status" value="1"/>
</dbReference>
<reference evidence="6" key="1">
    <citation type="journal article" date="2021" name="Front. Microbiol.">
        <title>Comprehensive Comparative Genomics and Phenotyping of Methylobacterium Species.</title>
        <authorList>
            <person name="Alessa O."/>
            <person name="Ogura Y."/>
            <person name="Fujitani Y."/>
            <person name="Takami H."/>
            <person name="Hayashi T."/>
            <person name="Sahin N."/>
            <person name="Tani A."/>
        </authorList>
    </citation>
    <scope>NUCLEOTIDE SEQUENCE</scope>
    <source>
        <strain evidence="6">LMG 23639</strain>
    </source>
</reference>
<dbReference type="CDD" id="cd00383">
    <property type="entry name" value="trans_reg_C"/>
    <property type="match status" value="1"/>
</dbReference>
<dbReference type="Proteomes" id="UP001055102">
    <property type="component" value="Unassembled WGS sequence"/>
</dbReference>
<dbReference type="InterPro" id="IPR011006">
    <property type="entry name" value="CheY-like_superfamily"/>
</dbReference>
<sequence length="298" mass="31643">MRILMVEDNRDCARAIGGVLRDEGFVVDHAPCLADAGDSVSVAPYDAILVDRMLPDGDGLDWVRAQRRAGNAAPILIVTAEHDAVDQRVEGLNAGADDYMLKPMPLDELVARVRAVLRRPVAALDPVLKAGNVTFDPASREARVDGKLLRMPRRETCILEMLIRRSGKTVAKGVLEEGLYSFEDEVSSNAIEVGIYRLRGHLMGSGATPKVRTVRGTGYVLETEEDQPIDLPEVPQAAIMAARVAVALASEEGIAAPTLPAIAASLAADPQPPETQIAVVAAAIAVSLSQGGEREGSA</sequence>
<feature type="domain" description="OmpR/PhoB-type" evidence="5">
    <location>
        <begin position="125"/>
        <end position="223"/>
    </location>
</feature>
<organism evidence="6 7">
    <name type="scientific">Methylobacterium jeotgali</name>
    <dbReference type="NCBI Taxonomy" id="381630"/>
    <lineage>
        <taxon>Bacteria</taxon>
        <taxon>Pseudomonadati</taxon>
        <taxon>Pseudomonadota</taxon>
        <taxon>Alphaproteobacteria</taxon>
        <taxon>Hyphomicrobiales</taxon>
        <taxon>Methylobacteriaceae</taxon>
        <taxon>Methylobacterium</taxon>
    </lineage>
</organism>
<dbReference type="SUPFAM" id="SSF52172">
    <property type="entry name" value="CheY-like"/>
    <property type="match status" value="1"/>
</dbReference>